<dbReference type="Proteomes" id="UP000789405">
    <property type="component" value="Unassembled WGS sequence"/>
</dbReference>
<protein>
    <submittedName>
        <fullName evidence="2">826_t:CDS:1</fullName>
    </submittedName>
</protein>
<dbReference type="EMBL" id="CAJVPY010008963">
    <property type="protein sequence ID" value="CAG8702998.1"/>
    <property type="molecule type" value="Genomic_DNA"/>
</dbReference>
<evidence type="ECO:0000313" key="2">
    <source>
        <dbReference type="EMBL" id="CAG8702998.1"/>
    </source>
</evidence>
<keyword evidence="1" id="KW-0175">Coiled coil</keyword>
<sequence length="93" mass="10810">MFLQAQPFVHDLQYNEICLDQLWDRYKSTEIESLKQEKRQLTKNIDELKTKLNESDNEASHLQAAPQMSVGNEVQGFTDVDDTDQIEHSAEKL</sequence>
<name>A0A9N9HRV9_9GLOM</name>
<keyword evidence="3" id="KW-1185">Reference proteome</keyword>
<proteinExistence type="predicted"/>
<dbReference type="AlphaFoldDB" id="A0A9N9HRV9"/>
<dbReference type="OrthoDB" id="2421414at2759"/>
<feature type="non-terminal residue" evidence="2">
    <location>
        <position position="93"/>
    </location>
</feature>
<comment type="caution">
    <text evidence="2">The sequence shown here is derived from an EMBL/GenBank/DDBJ whole genome shotgun (WGS) entry which is preliminary data.</text>
</comment>
<gene>
    <name evidence="2" type="ORF">DERYTH_LOCUS13107</name>
</gene>
<evidence type="ECO:0000313" key="3">
    <source>
        <dbReference type="Proteomes" id="UP000789405"/>
    </source>
</evidence>
<accession>A0A9N9HRV9</accession>
<feature type="coiled-coil region" evidence="1">
    <location>
        <begin position="31"/>
        <end position="65"/>
    </location>
</feature>
<organism evidence="2 3">
    <name type="scientific">Dentiscutata erythropus</name>
    <dbReference type="NCBI Taxonomy" id="1348616"/>
    <lineage>
        <taxon>Eukaryota</taxon>
        <taxon>Fungi</taxon>
        <taxon>Fungi incertae sedis</taxon>
        <taxon>Mucoromycota</taxon>
        <taxon>Glomeromycotina</taxon>
        <taxon>Glomeromycetes</taxon>
        <taxon>Diversisporales</taxon>
        <taxon>Gigasporaceae</taxon>
        <taxon>Dentiscutata</taxon>
    </lineage>
</organism>
<evidence type="ECO:0000256" key="1">
    <source>
        <dbReference type="SAM" id="Coils"/>
    </source>
</evidence>
<reference evidence="2" key="1">
    <citation type="submission" date="2021-06" db="EMBL/GenBank/DDBJ databases">
        <authorList>
            <person name="Kallberg Y."/>
            <person name="Tangrot J."/>
            <person name="Rosling A."/>
        </authorList>
    </citation>
    <scope>NUCLEOTIDE SEQUENCE</scope>
    <source>
        <strain evidence="2">MA453B</strain>
    </source>
</reference>